<dbReference type="EMBL" id="CASHTH010002513">
    <property type="protein sequence ID" value="CAI8031051.1"/>
    <property type="molecule type" value="Genomic_DNA"/>
</dbReference>
<comment type="caution">
    <text evidence="1">The sequence shown here is derived from an EMBL/GenBank/DDBJ whole genome shotgun (WGS) entry which is preliminary data.</text>
</comment>
<organism evidence="1 2">
    <name type="scientific">Geodia barretti</name>
    <name type="common">Barrett's horny sponge</name>
    <dbReference type="NCBI Taxonomy" id="519541"/>
    <lineage>
        <taxon>Eukaryota</taxon>
        <taxon>Metazoa</taxon>
        <taxon>Porifera</taxon>
        <taxon>Demospongiae</taxon>
        <taxon>Heteroscleromorpha</taxon>
        <taxon>Tetractinellida</taxon>
        <taxon>Astrophorina</taxon>
        <taxon>Geodiidae</taxon>
        <taxon>Geodia</taxon>
    </lineage>
</organism>
<proteinExistence type="predicted"/>
<reference evidence="1" key="1">
    <citation type="submission" date="2023-03" db="EMBL/GenBank/DDBJ databases">
        <authorList>
            <person name="Steffen K."/>
            <person name="Cardenas P."/>
        </authorList>
    </citation>
    <scope>NUCLEOTIDE SEQUENCE</scope>
</reference>
<evidence type="ECO:0000313" key="1">
    <source>
        <dbReference type="EMBL" id="CAI8031051.1"/>
    </source>
</evidence>
<accession>A0AA35SLS6</accession>
<sequence>MHKKITHLEKLEKCYFWSPVTMVEMWIIWHHFQAHYTRWSNLR</sequence>
<name>A0AA35SLS6_GEOBA</name>
<evidence type="ECO:0000313" key="2">
    <source>
        <dbReference type="Proteomes" id="UP001174909"/>
    </source>
</evidence>
<dbReference type="Proteomes" id="UP001174909">
    <property type="component" value="Unassembled WGS sequence"/>
</dbReference>
<protein>
    <submittedName>
        <fullName evidence="1">Uncharacterized protein</fullName>
    </submittedName>
</protein>
<dbReference type="AlphaFoldDB" id="A0AA35SLS6"/>
<gene>
    <name evidence="1" type="ORF">GBAR_LOCUS17613</name>
</gene>
<keyword evidence="2" id="KW-1185">Reference proteome</keyword>